<keyword evidence="3" id="KW-0813">Transport</keyword>
<dbReference type="AlphaFoldDB" id="A0A818XKJ8"/>
<dbReference type="Pfam" id="PF00005">
    <property type="entry name" value="ABC_tran"/>
    <property type="match status" value="3"/>
</dbReference>
<dbReference type="InterPro" id="IPR027417">
    <property type="entry name" value="P-loop_NTPase"/>
</dbReference>
<dbReference type="Proteomes" id="UP000663866">
    <property type="component" value="Unassembled WGS sequence"/>
</dbReference>
<keyword evidence="5" id="KW-0677">Repeat</keyword>
<reference evidence="15" key="1">
    <citation type="submission" date="2021-02" db="EMBL/GenBank/DDBJ databases">
        <authorList>
            <person name="Nowell W R."/>
        </authorList>
    </citation>
    <scope>NUCLEOTIDE SEQUENCE</scope>
</reference>
<keyword evidence="10 12" id="KW-0472">Membrane</keyword>
<evidence type="ECO:0000256" key="11">
    <source>
        <dbReference type="ARBA" id="ARBA00023180"/>
    </source>
</evidence>
<keyword evidence="4 12" id="KW-0812">Transmembrane</keyword>
<feature type="transmembrane region" description="Helical" evidence="12">
    <location>
        <begin position="535"/>
        <end position="562"/>
    </location>
</feature>
<keyword evidence="8" id="KW-1278">Translocase</keyword>
<dbReference type="InterPro" id="IPR017871">
    <property type="entry name" value="ABC_transporter-like_CS"/>
</dbReference>
<dbReference type="EMBL" id="CAJOBG010000029">
    <property type="protein sequence ID" value="CAF3740484.1"/>
    <property type="molecule type" value="Genomic_DNA"/>
</dbReference>
<dbReference type="FunFam" id="3.40.50.300:FF:000479">
    <property type="entry name" value="Multidrug resistance protein 1A"/>
    <property type="match status" value="1"/>
</dbReference>
<comment type="subcellular location">
    <subcellularLocation>
        <location evidence="1">Membrane</location>
        <topology evidence="1">Multi-pass membrane protein</topology>
    </subcellularLocation>
</comment>
<dbReference type="SUPFAM" id="SSF52540">
    <property type="entry name" value="P-loop containing nucleoside triphosphate hydrolases"/>
    <property type="match status" value="2"/>
</dbReference>
<feature type="transmembrane region" description="Helical" evidence="12">
    <location>
        <begin position="361"/>
        <end position="380"/>
    </location>
</feature>
<comment type="similarity">
    <text evidence="2">Belongs to the ABC transporter superfamily. ABCB family. Multidrug resistance exporter (TC 3.A.1.201) subfamily.</text>
</comment>
<evidence type="ECO:0000259" key="14">
    <source>
        <dbReference type="PROSITE" id="PS50929"/>
    </source>
</evidence>
<gene>
    <name evidence="15" type="ORF">OVN521_LOCUS531</name>
</gene>
<feature type="transmembrane region" description="Helical" evidence="12">
    <location>
        <begin position="102"/>
        <end position="127"/>
    </location>
</feature>
<evidence type="ECO:0000259" key="13">
    <source>
        <dbReference type="PROSITE" id="PS50893"/>
    </source>
</evidence>
<evidence type="ECO:0000256" key="6">
    <source>
        <dbReference type="ARBA" id="ARBA00022741"/>
    </source>
</evidence>
<sequence>MGDTQPLLSTAESFIIDDDWDNKKVYTCFIVNQSNLHVFEQLIARETRIELNTYSRAGKIAQEVFRSIRTVISLNGGEFETKRYEKELNATQLGSVRKGMTFGLYLGCGCLIIYIIYASGFIFGLIFTDEHVNGAVFEQIVNLFGQSAISLRLLGPFLQSFSEARGAAVDVFRIIDETFDLNTNEPQVWDVSGSNRESIDINGDIEFDNVNFAYPARSDVPVLHDLNLVAHAGEITALVGANGCEKSTCVSLLLRFYNLSSGNIKINGQSICEYNLKQLRENIGIVNQEPLLKFVLSKYETLVGERGVQLSGGEKQRIALARALIRQPSILLLDEATSALDHINEKVVQEALDRSCKGEDVFNFVALFISLLIGHTTIVITHRLTTIKNAHSIYVLDKGKVIEQGTHQTLLAKAGSRYQRMLQVQKMEQAGDDVDNTMSQNEIEEEDKKQMSEHYRLLKCSQSKYEKEVSPLKNERSAFLRLMAMNRQEWIIVLIGCIACVVAGASTLAFAILLAEVTMALGNCTYAAQMRQVLIFGFAIILLGIVTMAIRVLQFTTFAVAGSNLSHRIRAKAFAYFLRQEVAYFDRHENSSSSIFTHLSSNALAIQQITGIRLGLLCETFVMILLALILGASFNWQIMLILLAFLGVAFVALFIFVEVKSRLGKRCSVLTDRANLLSSEVIDNMRTVKQLAIETMFLQQYSELIWKSFKLVQNYSIILALAYTTIWTSASFTIAIIYWRVVILVEDGQFKSEEMIICNDMGPSLATAKTFFDLFDRTPVIDNSSTKGHKPADFRGEIEFDQVKFIYPSRPESLVLNNFRLSIKSGQSVALVGKSGGGKSTIIQLLLRFYDAIDGQVRLDGINIRELNIQWIRSCFGLVSQEPILFDLTISQNIAYPKENAPIEDIIEAATKANIHQFIEQLPQGYETQVGMKGSQLSGGEKQRIAIARALFRRPKVLLFDEAASALDAHSEETVQKVLEQARKEDSNQTSLTIAHCPSIICSCDLICVLDRGHLVESGTHIELMQQHGAYYAMVTQNET</sequence>
<dbReference type="PROSITE" id="PS50893">
    <property type="entry name" value="ABC_TRANSPORTER_2"/>
    <property type="match status" value="2"/>
</dbReference>
<feature type="transmembrane region" description="Helical" evidence="12">
    <location>
        <begin position="717"/>
        <end position="739"/>
    </location>
</feature>
<keyword evidence="9 12" id="KW-1133">Transmembrane helix</keyword>
<feature type="domain" description="ABC transporter" evidence="13">
    <location>
        <begin position="798"/>
        <end position="1037"/>
    </location>
</feature>
<evidence type="ECO:0000256" key="8">
    <source>
        <dbReference type="ARBA" id="ARBA00022967"/>
    </source>
</evidence>
<dbReference type="CDD" id="cd18578">
    <property type="entry name" value="ABC_6TM_Pgp_ABCB1_D2_like"/>
    <property type="match status" value="1"/>
</dbReference>
<feature type="domain" description="ABC transmembrane type-1" evidence="14">
    <location>
        <begin position="38"/>
        <end position="163"/>
    </location>
</feature>
<dbReference type="CDD" id="cd03249">
    <property type="entry name" value="ABC_MTABC3_MDL1_MDL2"/>
    <property type="match status" value="1"/>
</dbReference>
<dbReference type="GO" id="GO:0015421">
    <property type="term" value="F:ABC-type oligopeptide transporter activity"/>
    <property type="evidence" value="ECO:0007669"/>
    <property type="project" value="TreeGrafter"/>
</dbReference>
<evidence type="ECO:0000256" key="10">
    <source>
        <dbReference type="ARBA" id="ARBA00023136"/>
    </source>
</evidence>
<evidence type="ECO:0000256" key="9">
    <source>
        <dbReference type="ARBA" id="ARBA00022989"/>
    </source>
</evidence>
<protein>
    <submittedName>
        <fullName evidence="15">Uncharacterized protein</fullName>
    </submittedName>
</protein>
<dbReference type="SUPFAM" id="SSF90123">
    <property type="entry name" value="ABC transporter transmembrane region"/>
    <property type="match status" value="2"/>
</dbReference>
<dbReference type="InterPro" id="IPR011527">
    <property type="entry name" value="ABC1_TM_dom"/>
</dbReference>
<dbReference type="GO" id="GO:0005743">
    <property type="term" value="C:mitochondrial inner membrane"/>
    <property type="evidence" value="ECO:0007669"/>
    <property type="project" value="TreeGrafter"/>
</dbReference>
<feature type="transmembrane region" description="Helical" evidence="12">
    <location>
        <begin position="490"/>
        <end position="515"/>
    </location>
</feature>
<dbReference type="GO" id="GO:0090374">
    <property type="term" value="P:oligopeptide export from mitochondrion"/>
    <property type="evidence" value="ECO:0007669"/>
    <property type="project" value="TreeGrafter"/>
</dbReference>
<keyword evidence="7" id="KW-0067">ATP-binding</keyword>
<evidence type="ECO:0000256" key="2">
    <source>
        <dbReference type="ARBA" id="ARBA00007577"/>
    </source>
</evidence>
<dbReference type="Gene3D" id="3.40.50.300">
    <property type="entry name" value="P-loop containing nucleotide triphosphate hydrolases"/>
    <property type="match status" value="3"/>
</dbReference>
<accession>A0A818XKJ8</accession>
<evidence type="ECO:0000313" key="15">
    <source>
        <dbReference type="EMBL" id="CAF3740484.1"/>
    </source>
</evidence>
<evidence type="ECO:0000256" key="1">
    <source>
        <dbReference type="ARBA" id="ARBA00004141"/>
    </source>
</evidence>
<feature type="domain" description="ABC transmembrane type-1" evidence="14">
    <location>
        <begin position="494"/>
        <end position="759"/>
    </location>
</feature>
<dbReference type="PROSITE" id="PS50929">
    <property type="entry name" value="ABC_TM1F"/>
    <property type="match status" value="2"/>
</dbReference>
<keyword evidence="6" id="KW-0547">Nucleotide-binding</keyword>
<dbReference type="GO" id="GO:0005524">
    <property type="term" value="F:ATP binding"/>
    <property type="evidence" value="ECO:0007669"/>
    <property type="project" value="UniProtKB-KW"/>
</dbReference>
<dbReference type="PANTHER" id="PTHR43394">
    <property type="entry name" value="ATP-DEPENDENT PERMEASE MDL1, MITOCHONDRIAL"/>
    <property type="match status" value="1"/>
</dbReference>
<dbReference type="Gene3D" id="1.20.1560.10">
    <property type="entry name" value="ABC transporter type 1, transmembrane domain"/>
    <property type="match status" value="3"/>
</dbReference>
<dbReference type="SMART" id="SM00382">
    <property type="entry name" value="AAA"/>
    <property type="match status" value="2"/>
</dbReference>
<dbReference type="Pfam" id="PF00664">
    <property type="entry name" value="ABC_membrane"/>
    <property type="match status" value="2"/>
</dbReference>
<evidence type="ECO:0000256" key="4">
    <source>
        <dbReference type="ARBA" id="ARBA00022692"/>
    </source>
</evidence>
<keyword evidence="16" id="KW-1185">Reference proteome</keyword>
<proteinExistence type="inferred from homology"/>
<feature type="domain" description="ABC transporter" evidence="13">
    <location>
        <begin position="205"/>
        <end position="423"/>
    </location>
</feature>
<dbReference type="InterPro" id="IPR003439">
    <property type="entry name" value="ABC_transporter-like_ATP-bd"/>
</dbReference>
<feature type="transmembrane region" description="Helical" evidence="12">
    <location>
        <begin position="614"/>
        <end position="632"/>
    </location>
</feature>
<organism evidence="15 16">
    <name type="scientific">Rotaria magnacalcarata</name>
    <dbReference type="NCBI Taxonomy" id="392030"/>
    <lineage>
        <taxon>Eukaryota</taxon>
        <taxon>Metazoa</taxon>
        <taxon>Spiralia</taxon>
        <taxon>Gnathifera</taxon>
        <taxon>Rotifera</taxon>
        <taxon>Eurotatoria</taxon>
        <taxon>Bdelloidea</taxon>
        <taxon>Philodinida</taxon>
        <taxon>Philodinidae</taxon>
        <taxon>Rotaria</taxon>
    </lineage>
</organism>
<dbReference type="InterPro" id="IPR036640">
    <property type="entry name" value="ABC1_TM_sf"/>
</dbReference>
<dbReference type="InterPro" id="IPR039421">
    <property type="entry name" value="Type_1_exporter"/>
</dbReference>
<comment type="caution">
    <text evidence="15">The sequence shown here is derived from an EMBL/GenBank/DDBJ whole genome shotgun (WGS) entry which is preliminary data.</text>
</comment>
<evidence type="ECO:0000256" key="3">
    <source>
        <dbReference type="ARBA" id="ARBA00022448"/>
    </source>
</evidence>
<evidence type="ECO:0000313" key="16">
    <source>
        <dbReference type="Proteomes" id="UP000663866"/>
    </source>
</evidence>
<dbReference type="PROSITE" id="PS00211">
    <property type="entry name" value="ABC_TRANSPORTER_1"/>
    <property type="match status" value="2"/>
</dbReference>
<evidence type="ECO:0000256" key="7">
    <source>
        <dbReference type="ARBA" id="ARBA00022840"/>
    </source>
</evidence>
<evidence type="ECO:0000256" key="12">
    <source>
        <dbReference type="SAM" id="Phobius"/>
    </source>
</evidence>
<dbReference type="PANTHER" id="PTHR43394:SF11">
    <property type="entry name" value="ATP-BINDING CASSETTE TRANSPORTER"/>
    <property type="match status" value="1"/>
</dbReference>
<evidence type="ECO:0000256" key="5">
    <source>
        <dbReference type="ARBA" id="ARBA00022737"/>
    </source>
</evidence>
<dbReference type="GO" id="GO:0016887">
    <property type="term" value="F:ATP hydrolysis activity"/>
    <property type="evidence" value="ECO:0007669"/>
    <property type="project" value="InterPro"/>
</dbReference>
<dbReference type="InterPro" id="IPR003593">
    <property type="entry name" value="AAA+_ATPase"/>
</dbReference>
<feature type="transmembrane region" description="Helical" evidence="12">
    <location>
        <begin position="638"/>
        <end position="657"/>
    </location>
</feature>
<keyword evidence="11" id="KW-0325">Glycoprotein</keyword>
<name>A0A818XKJ8_9BILA</name>